<dbReference type="InterPro" id="IPR040964">
    <property type="entry name" value="SBD"/>
</dbReference>
<feature type="region of interest" description="Disordered" evidence="4">
    <location>
        <begin position="1"/>
        <end position="22"/>
    </location>
</feature>
<dbReference type="InterPro" id="IPR053726">
    <property type="entry name" value="Bacterial_Lectin_Domain_sf"/>
</dbReference>
<evidence type="ECO:0000256" key="3">
    <source>
        <dbReference type="ARBA" id="ARBA00022737"/>
    </source>
</evidence>
<dbReference type="Gene3D" id="2.40.128.450">
    <property type="match status" value="1"/>
</dbReference>
<keyword evidence="2" id="KW-0430">Lectin</keyword>
<evidence type="ECO:0000256" key="2">
    <source>
        <dbReference type="ARBA" id="ARBA00022734"/>
    </source>
</evidence>
<proteinExistence type="inferred from homology"/>
<evidence type="ECO:0000313" key="7">
    <source>
        <dbReference type="Proteomes" id="UP001301728"/>
    </source>
</evidence>
<comment type="caution">
    <text evidence="6">The sequence shown here is derived from an EMBL/GenBank/DDBJ whole genome shotgun (WGS) entry which is preliminary data.</text>
</comment>
<gene>
    <name evidence="6" type="ORF">VB854_17500</name>
</gene>
<feature type="domain" description="OAA-family lectin sugar binding" evidence="5">
    <location>
        <begin position="69"/>
        <end position="132"/>
    </location>
</feature>
<reference evidence="6 7" key="1">
    <citation type="submission" date="2023-12" db="EMBL/GenBank/DDBJ databases">
        <title>Baltic Sea Cyanobacteria.</title>
        <authorList>
            <person name="Delbaje E."/>
            <person name="Fewer D.P."/>
            <person name="Shishido T.K."/>
        </authorList>
    </citation>
    <scope>NUCLEOTIDE SEQUENCE [LARGE SCALE GENOMIC DNA]</scope>
    <source>
        <strain evidence="6 7">CCNP 1315</strain>
    </source>
</reference>
<sequence>MASYQVENQWGGSSAPWNEGGKWEIGGRSNQNVVAVNVQSSDNGQTLSGTMTYAGEGPIGFRATLSGNNTYQVENQWGGDSAPWHPGGNWILGSRQNQNVVALDINSDDGGTTLNGTMTYQGEGPIGFKGTLM</sequence>
<protein>
    <recommendedName>
        <fullName evidence="5">OAA-family lectin sugar binding domain-containing protein</fullName>
    </recommendedName>
</protein>
<accession>A0ABU5U0S3</accession>
<evidence type="ECO:0000313" key="6">
    <source>
        <dbReference type="EMBL" id="MEA5520739.1"/>
    </source>
</evidence>
<dbReference type="Proteomes" id="UP001301728">
    <property type="component" value="Unassembled WGS sequence"/>
</dbReference>
<dbReference type="EMBL" id="JAYGHT010000091">
    <property type="protein sequence ID" value="MEA5520739.1"/>
    <property type="molecule type" value="Genomic_DNA"/>
</dbReference>
<evidence type="ECO:0000256" key="1">
    <source>
        <dbReference type="ARBA" id="ARBA00008512"/>
    </source>
</evidence>
<name>A0ABU5U0S3_9CYAN</name>
<feature type="compositionally biased region" description="Polar residues" evidence="4">
    <location>
        <begin position="1"/>
        <end position="16"/>
    </location>
</feature>
<keyword evidence="3" id="KW-0677">Repeat</keyword>
<comment type="similarity">
    <text evidence="1">Belongs to the bacterial lectin family.</text>
</comment>
<dbReference type="Pfam" id="PF17882">
    <property type="entry name" value="SBD"/>
    <property type="match status" value="2"/>
</dbReference>
<keyword evidence="7" id="KW-1185">Reference proteome</keyword>
<dbReference type="RefSeq" id="WP_323224283.1">
    <property type="nucleotide sequence ID" value="NZ_JAYGHT010000091.1"/>
</dbReference>
<feature type="domain" description="OAA-family lectin sugar binding" evidence="5">
    <location>
        <begin position="3"/>
        <end position="65"/>
    </location>
</feature>
<evidence type="ECO:0000256" key="4">
    <source>
        <dbReference type="SAM" id="MobiDB-lite"/>
    </source>
</evidence>
<organism evidence="6 7">
    <name type="scientific">Limnoraphis robusta CCNP1315</name>
    <dbReference type="NCBI Taxonomy" id="3110306"/>
    <lineage>
        <taxon>Bacteria</taxon>
        <taxon>Bacillati</taxon>
        <taxon>Cyanobacteriota</taxon>
        <taxon>Cyanophyceae</taxon>
        <taxon>Oscillatoriophycideae</taxon>
        <taxon>Oscillatoriales</taxon>
        <taxon>Sirenicapillariaceae</taxon>
        <taxon>Limnoraphis</taxon>
    </lineage>
</organism>
<evidence type="ECO:0000259" key="5">
    <source>
        <dbReference type="Pfam" id="PF17882"/>
    </source>
</evidence>